<feature type="region of interest" description="Disordered" evidence="1">
    <location>
        <begin position="1"/>
        <end position="30"/>
    </location>
</feature>
<protein>
    <submittedName>
        <fullName evidence="3">Uncharacterized protein</fullName>
    </submittedName>
</protein>
<evidence type="ECO:0000313" key="2">
    <source>
        <dbReference type="Proteomes" id="UP000035642"/>
    </source>
</evidence>
<proteinExistence type="predicted"/>
<evidence type="ECO:0000313" key="3">
    <source>
        <dbReference type="WBParaSite" id="ACAC_0001021701-mRNA-1"/>
    </source>
</evidence>
<feature type="compositionally biased region" description="Basic and acidic residues" evidence="1">
    <location>
        <begin position="73"/>
        <end position="87"/>
    </location>
</feature>
<name>A0A0K0DGJ1_ANGCA</name>
<keyword evidence="2" id="KW-1185">Reference proteome</keyword>
<accession>A0A0K0DGJ1</accession>
<dbReference type="WBParaSite" id="ACAC_0001021701-mRNA-1">
    <property type="protein sequence ID" value="ACAC_0001021701-mRNA-1"/>
    <property type="gene ID" value="ACAC_0001021701"/>
</dbReference>
<feature type="compositionally biased region" description="Polar residues" evidence="1">
    <location>
        <begin position="1"/>
        <end position="12"/>
    </location>
</feature>
<dbReference type="Proteomes" id="UP000035642">
    <property type="component" value="Unassembled WGS sequence"/>
</dbReference>
<sequence length="120" mass="13143">MIDVSASRTKVGTNDPKESQSRQSDFQEPMVYASQRRSRLTCEGLWINLSPSLGVTFSTCRPVNRRVTQPGGSRKDGEVEKVGTESDDLSSLHHILDALESFPSQLRNSGAAVHHAGFKA</sequence>
<reference evidence="2" key="1">
    <citation type="submission" date="2012-09" db="EMBL/GenBank/DDBJ databases">
        <authorList>
            <person name="Martin A.A."/>
        </authorList>
    </citation>
    <scope>NUCLEOTIDE SEQUENCE</scope>
</reference>
<organism evidence="2 3">
    <name type="scientific">Angiostrongylus cantonensis</name>
    <name type="common">Rat lungworm</name>
    <dbReference type="NCBI Taxonomy" id="6313"/>
    <lineage>
        <taxon>Eukaryota</taxon>
        <taxon>Metazoa</taxon>
        <taxon>Ecdysozoa</taxon>
        <taxon>Nematoda</taxon>
        <taxon>Chromadorea</taxon>
        <taxon>Rhabditida</taxon>
        <taxon>Rhabditina</taxon>
        <taxon>Rhabditomorpha</taxon>
        <taxon>Strongyloidea</taxon>
        <taxon>Metastrongylidae</taxon>
        <taxon>Angiostrongylus</taxon>
    </lineage>
</organism>
<reference evidence="3" key="2">
    <citation type="submission" date="2017-02" db="UniProtKB">
        <authorList>
            <consortium name="WormBaseParasite"/>
        </authorList>
    </citation>
    <scope>IDENTIFICATION</scope>
</reference>
<dbReference type="AlphaFoldDB" id="A0A0K0DGJ1"/>
<evidence type="ECO:0000256" key="1">
    <source>
        <dbReference type="SAM" id="MobiDB-lite"/>
    </source>
</evidence>
<feature type="region of interest" description="Disordered" evidence="1">
    <location>
        <begin position="66"/>
        <end position="87"/>
    </location>
</feature>